<keyword evidence="4" id="KW-1185">Reference proteome</keyword>
<dbReference type="RefSeq" id="WP_218469613.1">
    <property type="nucleotide sequence ID" value="NZ_BAABJN010000011.1"/>
</dbReference>
<protein>
    <submittedName>
        <fullName evidence="3">CU044_5270 family protein</fullName>
    </submittedName>
</protein>
<feature type="compositionally biased region" description="Basic and acidic residues" evidence="1">
    <location>
        <begin position="1"/>
        <end position="15"/>
    </location>
</feature>
<feature type="region of interest" description="Disordered" evidence="1">
    <location>
        <begin position="69"/>
        <end position="98"/>
    </location>
</feature>
<evidence type="ECO:0000256" key="2">
    <source>
        <dbReference type="SAM" id="Phobius"/>
    </source>
</evidence>
<organism evidence="3 4">
    <name type="scientific">Nocardia iowensis</name>
    <dbReference type="NCBI Taxonomy" id="204891"/>
    <lineage>
        <taxon>Bacteria</taxon>
        <taxon>Bacillati</taxon>
        <taxon>Actinomycetota</taxon>
        <taxon>Actinomycetes</taxon>
        <taxon>Mycobacteriales</taxon>
        <taxon>Nocardiaceae</taxon>
        <taxon>Nocardia</taxon>
    </lineage>
</organism>
<accession>A0ABX8RKD8</accession>
<evidence type="ECO:0000256" key="1">
    <source>
        <dbReference type="SAM" id="MobiDB-lite"/>
    </source>
</evidence>
<evidence type="ECO:0000313" key="4">
    <source>
        <dbReference type="Proteomes" id="UP000694257"/>
    </source>
</evidence>
<feature type="compositionally biased region" description="Low complexity" evidence="1">
    <location>
        <begin position="69"/>
        <end position="97"/>
    </location>
</feature>
<evidence type="ECO:0000313" key="3">
    <source>
        <dbReference type="EMBL" id="QXN88730.1"/>
    </source>
</evidence>
<dbReference type="InterPro" id="IPR047789">
    <property type="entry name" value="CU044_5270-like"/>
</dbReference>
<sequence>MINDDIRPQSEEKPASGRVKGFSEIAGGPAGHAEAMVRALRPGSARRRSRWLPIGAAAAVVIAATAACTTSGGDQSPPQVQPPAAAGADPDRGLAPGQYLYVGERGDGVGNSRGDVAYQTESTREIWMPATWTDEWMERRNHARPVKIIPASEDTPENQRRFEQGTFSGEWRAACGSWSYMGENADKPACRPLEGKWSRPTPEFLAALPRDPDALLAKLKEGPEPGAKISPELDAFGDARELLSTGMVPKDLRTVLHQALLRMPGIKVAENVPNLDGRKGTALGFVDVLPRVPQGTELDEIIIDPVSEQIIGTRRTMVRDMVLGEGNQTNPAVVFRTGQVMGHSTITVAVVDRLGAEPTA</sequence>
<gene>
    <name evidence="3" type="ORF">KV110_24420</name>
</gene>
<feature type="transmembrane region" description="Helical" evidence="2">
    <location>
        <begin position="51"/>
        <end position="73"/>
    </location>
</feature>
<proteinExistence type="predicted"/>
<name>A0ABX8RKD8_NOCIO</name>
<dbReference type="EMBL" id="CP078145">
    <property type="protein sequence ID" value="QXN88730.1"/>
    <property type="molecule type" value="Genomic_DNA"/>
</dbReference>
<dbReference type="NCBIfam" id="NF038083">
    <property type="entry name" value="CU044_5270_fam"/>
    <property type="match status" value="1"/>
</dbReference>
<reference evidence="3 4" key="1">
    <citation type="submission" date="2021-07" db="EMBL/GenBank/DDBJ databases">
        <title>Whole Genome Sequence of Nocardia Iowensis.</title>
        <authorList>
            <person name="Lamm A."/>
            <person name="Collins-Fairclough A.M."/>
            <person name="Bunk B."/>
            <person name="Sproer C."/>
        </authorList>
    </citation>
    <scope>NUCLEOTIDE SEQUENCE [LARGE SCALE GENOMIC DNA]</scope>
    <source>
        <strain evidence="3 4">NRRL 5646</strain>
    </source>
</reference>
<feature type="region of interest" description="Disordered" evidence="1">
    <location>
        <begin position="1"/>
        <end position="31"/>
    </location>
</feature>
<keyword evidence="2" id="KW-0472">Membrane</keyword>
<keyword evidence="2" id="KW-1133">Transmembrane helix</keyword>
<keyword evidence="2" id="KW-0812">Transmembrane</keyword>
<dbReference type="Proteomes" id="UP000694257">
    <property type="component" value="Chromosome"/>
</dbReference>